<dbReference type="RefSeq" id="WP_345524137.1">
    <property type="nucleotide sequence ID" value="NZ_BAABKM010000005.1"/>
</dbReference>
<dbReference type="CDD" id="cd02440">
    <property type="entry name" value="AdoMet_MTases"/>
    <property type="match status" value="1"/>
</dbReference>
<dbReference type="InterPro" id="IPR029044">
    <property type="entry name" value="Nucleotide-diphossugar_trans"/>
</dbReference>
<accession>A0ABP8Y6K8</accession>
<dbReference type="EMBL" id="BAABKM010000005">
    <property type="protein sequence ID" value="GAA4720834.1"/>
    <property type="molecule type" value="Genomic_DNA"/>
</dbReference>
<organism evidence="3 4">
    <name type="scientific">Nocardioides conyzicola</name>
    <dbReference type="NCBI Taxonomy" id="1651781"/>
    <lineage>
        <taxon>Bacteria</taxon>
        <taxon>Bacillati</taxon>
        <taxon>Actinomycetota</taxon>
        <taxon>Actinomycetes</taxon>
        <taxon>Propionibacteriales</taxon>
        <taxon>Nocardioidaceae</taxon>
        <taxon>Nocardioides</taxon>
    </lineage>
</organism>
<name>A0ABP8Y6K8_9ACTN</name>
<reference evidence="4" key="1">
    <citation type="journal article" date="2019" name="Int. J. Syst. Evol. Microbiol.">
        <title>The Global Catalogue of Microorganisms (GCM) 10K type strain sequencing project: providing services to taxonomists for standard genome sequencing and annotation.</title>
        <authorList>
            <consortium name="The Broad Institute Genomics Platform"/>
            <consortium name="The Broad Institute Genome Sequencing Center for Infectious Disease"/>
            <person name="Wu L."/>
            <person name="Ma J."/>
        </authorList>
    </citation>
    <scope>NUCLEOTIDE SEQUENCE [LARGE SCALE GENOMIC DNA]</scope>
    <source>
        <strain evidence="4">JCM 18531</strain>
    </source>
</reference>
<sequence>MATHEFEARRHDEALTGDHEVPASTRVGVLVVAYNAAGTLVQTLARMPARFAAVVDHVLVCDDASDDETYEVGLRFKSGSTLPMTIVRHEQNLGYGGNQKSGYEWAINHGLDVVVLLHGDGQYAPEHIEELVAPLAAGDADAVFGSRMMEPGNARAGGMPLYKYVGNKILTTMQNKLVGLDLTEWHSGYRAYRVDALADLDLASYSNGFDFDTEIILGLHDQGKRIIEVPIPTYYGDEICYVNGMKYAKDVTVDVLQYRLRRLGFGTPTVGGPDEQAYDLKPSEHSSHGVMLDWIGQVPPSRVLDVGCSDGNFAALVGGLGHQVTGIDLVKHEGVSERMENFIEVDLNQGLPDDVGRDYRVVVAGDVLEHVIDPQSLLTDLGSRLAPDGEVVVSVPNFSHWYPRTRVAIGRFDYDQRGPLDNGHVRFFTRASFERLVRRSGMTIVERRTVGSPLDVLDRAGERGLLVRVVRKVAVLDRLATRLWPTMFGYQFLYRLERA</sequence>
<dbReference type="PANTHER" id="PTHR48090:SF7">
    <property type="entry name" value="RFBJ PROTEIN"/>
    <property type="match status" value="1"/>
</dbReference>
<dbReference type="Pfam" id="PF13489">
    <property type="entry name" value="Methyltransf_23"/>
    <property type="match status" value="1"/>
</dbReference>
<evidence type="ECO:0000259" key="2">
    <source>
        <dbReference type="Pfam" id="PF00535"/>
    </source>
</evidence>
<comment type="caution">
    <text evidence="3">The sequence shown here is derived from an EMBL/GenBank/DDBJ whole genome shotgun (WGS) entry which is preliminary data.</text>
</comment>
<dbReference type="InterPro" id="IPR029063">
    <property type="entry name" value="SAM-dependent_MTases_sf"/>
</dbReference>
<dbReference type="SUPFAM" id="SSF53335">
    <property type="entry name" value="S-adenosyl-L-methionine-dependent methyltransferases"/>
    <property type="match status" value="1"/>
</dbReference>
<keyword evidence="4" id="KW-1185">Reference proteome</keyword>
<evidence type="ECO:0000313" key="3">
    <source>
        <dbReference type="EMBL" id="GAA4720834.1"/>
    </source>
</evidence>
<dbReference type="Gene3D" id="3.90.550.10">
    <property type="entry name" value="Spore Coat Polysaccharide Biosynthesis Protein SpsA, Chain A"/>
    <property type="match status" value="1"/>
</dbReference>
<dbReference type="Proteomes" id="UP001499974">
    <property type="component" value="Unassembled WGS sequence"/>
</dbReference>
<dbReference type="InterPro" id="IPR050256">
    <property type="entry name" value="Glycosyltransferase_2"/>
</dbReference>
<evidence type="ECO:0000313" key="4">
    <source>
        <dbReference type="Proteomes" id="UP001499974"/>
    </source>
</evidence>
<proteinExistence type="inferred from homology"/>
<evidence type="ECO:0000256" key="1">
    <source>
        <dbReference type="ARBA" id="ARBA00006739"/>
    </source>
</evidence>
<comment type="similarity">
    <text evidence="1">Belongs to the glycosyltransferase 2 family.</text>
</comment>
<dbReference type="Pfam" id="PF00535">
    <property type="entry name" value="Glycos_transf_2"/>
    <property type="match status" value="1"/>
</dbReference>
<dbReference type="InterPro" id="IPR001173">
    <property type="entry name" value="Glyco_trans_2-like"/>
</dbReference>
<protein>
    <recommendedName>
        <fullName evidence="2">Glycosyltransferase 2-like domain-containing protein</fullName>
    </recommendedName>
</protein>
<dbReference type="PANTHER" id="PTHR48090">
    <property type="entry name" value="UNDECAPRENYL-PHOSPHATE 4-DEOXY-4-FORMAMIDO-L-ARABINOSE TRANSFERASE-RELATED"/>
    <property type="match status" value="1"/>
</dbReference>
<gene>
    <name evidence="3" type="ORF">GCM10023349_46310</name>
</gene>
<feature type="domain" description="Glycosyltransferase 2-like" evidence="2">
    <location>
        <begin position="29"/>
        <end position="199"/>
    </location>
</feature>
<dbReference type="Gene3D" id="3.40.50.150">
    <property type="entry name" value="Vaccinia Virus protein VP39"/>
    <property type="match status" value="1"/>
</dbReference>
<dbReference type="SUPFAM" id="SSF53448">
    <property type="entry name" value="Nucleotide-diphospho-sugar transferases"/>
    <property type="match status" value="1"/>
</dbReference>
<dbReference type="CDD" id="cd04179">
    <property type="entry name" value="DPM_DPG-synthase_like"/>
    <property type="match status" value="1"/>
</dbReference>